<reference evidence="2 3" key="1">
    <citation type="submission" date="2020-08" db="EMBL/GenBank/DDBJ databases">
        <title>A Genomic Blueprint of the Chicken Gut Microbiome.</title>
        <authorList>
            <person name="Gilroy R."/>
            <person name="Ravi A."/>
            <person name="Getino M."/>
            <person name="Pursley I."/>
            <person name="Horton D.L."/>
            <person name="Alikhan N.-F."/>
            <person name="Baker D."/>
            <person name="Gharbi K."/>
            <person name="Hall N."/>
            <person name="Watson M."/>
            <person name="Adriaenssens E.M."/>
            <person name="Foster-Nyarko E."/>
            <person name="Jarju S."/>
            <person name="Secka A."/>
            <person name="Antonio M."/>
            <person name="Oren A."/>
            <person name="Chaudhuri R."/>
            <person name="La Ragione R.M."/>
            <person name="Hildebrand F."/>
            <person name="Pallen M.J."/>
        </authorList>
    </citation>
    <scope>NUCLEOTIDE SEQUENCE [LARGE SCALE GENOMIC DNA]</scope>
    <source>
        <strain evidence="2 3">Sa4CUA7</strain>
    </source>
</reference>
<sequence length="112" mass="12624">MGKFIFEGQLKADFEDRLLSHLQLVIGNKLRRGESFHFTWRDDASIGDGRTSIWLHPRSVLVYKFYGSRRAALNPAWLGALAHTANSPHGLYVVPEPAPDTETEAARFDEAN</sequence>
<keyword evidence="3" id="KW-1185">Reference proteome</keyword>
<feature type="domain" description="DUF7882" evidence="1">
    <location>
        <begin position="1"/>
        <end position="96"/>
    </location>
</feature>
<gene>
    <name evidence="2" type="ORF">H9651_08950</name>
</gene>
<name>A0ABR8S2T5_9MICO</name>
<evidence type="ECO:0000259" key="1">
    <source>
        <dbReference type="Pfam" id="PF25355"/>
    </source>
</evidence>
<organism evidence="2 3">
    <name type="scientific">Microbacterium pullorum</name>
    <dbReference type="NCBI Taxonomy" id="2762236"/>
    <lineage>
        <taxon>Bacteria</taxon>
        <taxon>Bacillati</taxon>
        <taxon>Actinomycetota</taxon>
        <taxon>Actinomycetes</taxon>
        <taxon>Micrococcales</taxon>
        <taxon>Microbacteriaceae</taxon>
        <taxon>Microbacterium</taxon>
    </lineage>
</organism>
<accession>A0ABR8S2T5</accession>
<keyword evidence="2" id="KW-0436">Ligase</keyword>
<dbReference type="GO" id="GO:0016874">
    <property type="term" value="F:ligase activity"/>
    <property type="evidence" value="ECO:0007669"/>
    <property type="project" value="UniProtKB-KW"/>
</dbReference>
<evidence type="ECO:0000313" key="3">
    <source>
        <dbReference type="Proteomes" id="UP000648352"/>
    </source>
</evidence>
<dbReference type="RefSeq" id="WP_191718927.1">
    <property type="nucleotide sequence ID" value="NZ_JACSQP010000004.1"/>
</dbReference>
<dbReference type="Pfam" id="PF25355">
    <property type="entry name" value="DUF7882"/>
    <property type="match status" value="1"/>
</dbReference>
<dbReference type="InterPro" id="IPR057204">
    <property type="entry name" value="DUF7882"/>
</dbReference>
<dbReference type="Proteomes" id="UP000648352">
    <property type="component" value="Unassembled WGS sequence"/>
</dbReference>
<evidence type="ECO:0000313" key="2">
    <source>
        <dbReference type="EMBL" id="MBD7957765.1"/>
    </source>
</evidence>
<protein>
    <submittedName>
        <fullName evidence="2">ATP-dependent DNA ligase</fullName>
    </submittedName>
</protein>
<proteinExistence type="predicted"/>
<comment type="caution">
    <text evidence="2">The sequence shown here is derived from an EMBL/GenBank/DDBJ whole genome shotgun (WGS) entry which is preliminary data.</text>
</comment>
<dbReference type="EMBL" id="JACSQP010000004">
    <property type="protein sequence ID" value="MBD7957765.1"/>
    <property type="molecule type" value="Genomic_DNA"/>
</dbReference>